<protein>
    <submittedName>
        <fullName evidence="1">Uncharacterized protein</fullName>
    </submittedName>
</protein>
<evidence type="ECO:0000313" key="1">
    <source>
        <dbReference type="EMBL" id="KAJ6960330.1"/>
    </source>
</evidence>
<evidence type="ECO:0000313" key="2">
    <source>
        <dbReference type="Proteomes" id="UP001164929"/>
    </source>
</evidence>
<gene>
    <name evidence="1" type="ORF">NC653_038382</name>
</gene>
<organism evidence="1 2">
    <name type="scientific">Populus alba x Populus x berolinensis</name>
    <dbReference type="NCBI Taxonomy" id="444605"/>
    <lineage>
        <taxon>Eukaryota</taxon>
        <taxon>Viridiplantae</taxon>
        <taxon>Streptophyta</taxon>
        <taxon>Embryophyta</taxon>
        <taxon>Tracheophyta</taxon>
        <taxon>Spermatophyta</taxon>
        <taxon>Magnoliopsida</taxon>
        <taxon>eudicotyledons</taxon>
        <taxon>Gunneridae</taxon>
        <taxon>Pentapetalae</taxon>
        <taxon>rosids</taxon>
        <taxon>fabids</taxon>
        <taxon>Malpighiales</taxon>
        <taxon>Salicaceae</taxon>
        <taxon>Saliceae</taxon>
        <taxon>Populus</taxon>
    </lineage>
</organism>
<comment type="caution">
    <text evidence="1">The sequence shown here is derived from an EMBL/GenBank/DDBJ whole genome shotgun (WGS) entry which is preliminary data.</text>
</comment>
<keyword evidence="2" id="KW-1185">Reference proteome</keyword>
<dbReference type="EMBL" id="JAQIZT010000017">
    <property type="protein sequence ID" value="KAJ6960330.1"/>
    <property type="molecule type" value="Genomic_DNA"/>
</dbReference>
<sequence>MGRVYVAMAHGIGLGSMFLQTPCLSDPDGTKNYYFNHFGVENDAAAGHTLLFSAHQLVISSHPLCPVQTILEVMMIWS</sequence>
<accession>A0AAD6LGS3</accession>
<proteinExistence type="predicted"/>
<dbReference type="AlphaFoldDB" id="A0AAD6LGS3"/>
<reference evidence="1" key="1">
    <citation type="journal article" date="2023" name="Mol. Ecol. Resour.">
        <title>Chromosome-level genome assembly of a triploid poplar Populus alba 'Berolinensis'.</title>
        <authorList>
            <person name="Chen S."/>
            <person name="Yu Y."/>
            <person name="Wang X."/>
            <person name="Wang S."/>
            <person name="Zhang T."/>
            <person name="Zhou Y."/>
            <person name="He R."/>
            <person name="Meng N."/>
            <person name="Wang Y."/>
            <person name="Liu W."/>
            <person name="Liu Z."/>
            <person name="Liu J."/>
            <person name="Guo Q."/>
            <person name="Huang H."/>
            <person name="Sederoff R.R."/>
            <person name="Wang G."/>
            <person name="Qu G."/>
            <person name="Chen S."/>
        </authorList>
    </citation>
    <scope>NUCLEOTIDE SEQUENCE</scope>
    <source>
        <strain evidence="1">SC-2020</strain>
    </source>
</reference>
<dbReference type="Proteomes" id="UP001164929">
    <property type="component" value="Chromosome 17"/>
</dbReference>
<name>A0AAD6LGS3_9ROSI</name>